<dbReference type="EMBL" id="JABWDY010021404">
    <property type="protein sequence ID" value="KAF5192399.1"/>
    <property type="molecule type" value="Genomic_DNA"/>
</dbReference>
<name>A0A7J6W4U8_THATH</name>
<dbReference type="AlphaFoldDB" id="A0A7J6W4U8"/>
<proteinExistence type="predicted"/>
<organism evidence="1 2">
    <name type="scientific">Thalictrum thalictroides</name>
    <name type="common">Rue-anemone</name>
    <name type="synonym">Anemone thalictroides</name>
    <dbReference type="NCBI Taxonomy" id="46969"/>
    <lineage>
        <taxon>Eukaryota</taxon>
        <taxon>Viridiplantae</taxon>
        <taxon>Streptophyta</taxon>
        <taxon>Embryophyta</taxon>
        <taxon>Tracheophyta</taxon>
        <taxon>Spermatophyta</taxon>
        <taxon>Magnoliopsida</taxon>
        <taxon>Ranunculales</taxon>
        <taxon>Ranunculaceae</taxon>
        <taxon>Thalictroideae</taxon>
        <taxon>Thalictrum</taxon>
    </lineage>
</organism>
<keyword evidence="2" id="KW-1185">Reference proteome</keyword>
<dbReference type="Proteomes" id="UP000554482">
    <property type="component" value="Unassembled WGS sequence"/>
</dbReference>
<accession>A0A7J6W4U8</accession>
<gene>
    <name evidence="1" type="ORF">FRX31_018015</name>
</gene>
<comment type="caution">
    <text evidence="1">The sequence shown here is derived from an EMBL/GenBank/DDBJ whole genome shotgun (WGS) entry which is preliminary data.</text>
</comment>
<protein>
    <submittedName>
        <fullName evidence="1">Uncharacterized protein</fullName>
    </submittedName>
</protein>
<reference evidence="1 2" key="1">
    <citation type="submission" date="2020-06" db="EMBL/GenBank/DDBJ databases">
        <title>Transcriptomic and genomic resources for Thalictrum thalictroides and T. hernandezii: Facilitating candidate gene discovery in an emerging model plant lineage.</title>
        <authorList>
            <person name="Arias T."/>
            <person name="Riano-Pachon D.M."/>
            <person name="Di Stilio V.S."/>
        </authorList>
    </citation>
    <scope>NUCLEOTIDE SEQUENCE [LARGE SCALE GENOMIC DNA]</scope>
    <source>
        <strain evidence="2">cv. WT478/WT964</strain>
        <tissue evidence="1">Leaves</tissue>
    </source>
</reference>
<evidence type="ECO:0000313" key="1">
    <source>
        <dbReference type="EMBL" id="KAF5192399.1"/>
    </source>
</evidence>
<evidence type="ECO:0000313" key="2">
    <source>
        <dbReference type="Proteomes" id="UP000554482"/>
    </source>
</evidence>
<sequence>MGLYKSQLELMGVELKQWWFDGYRRFKAMEVVEAELLAVEAAVELAKRKTYDKVKIEGGRLQTCFGSSSITNPRY</sequence>